<keyword evidence="6 10" id="KW-1133">Transmembrane helix</keyword>
<evidence type="ECO:0000313" key="12">
    <source>
        <dbReference type="Proteomes" id="UP000297026"/>
    </source>
</evidence>
<keyword evidence="12" id="KW-1185">Reference proteome</keyword>
<keyword evidence="7 10" id="KW-0472">Membrane</keyword>
<comment type="similarity">
    <text evidence="10">Belongs to the insect chemoreceptor superfamily. Heteromeric odorant receptor channel (TC 1.A.69) family.</text>
</comment>
<evidence type="ECO:0000256" key="8">
    <source>
        <dbReference type="ARBA" id="ARBA00023170"/>
    </source>
</evidence>
<dbReference type="InterPro" id="IPR004117">
    <property type="entry name" value="7tm6_olfct_rcpt"/>
</dbReference>
<evidence type="ECO:0000256" key="4">
    <source>
        <dbReference type="ARBA" id="ARBA00022692"/>
    </source>
</evidence>
<evidence type="ECO:0000256" key="7">
    <source>
        <dbReference type="ARBA" id="ARBA00023136"/>
    </source>
</evidence>
<dbReference type="GO" id="GO:0004984">
    <property type="term" value="F:olfactory receptor activity"/>
    <property type="evidence" value="ECO:0007669"/>
    <property type="project" value="InterPro"/>
</dbReference>
<evidence type="ECO:0000256" key="2">
    <source>
        <dbReference type="ARBA" id="ARBA00022475"/>
    </source>
</evidence>
<keyword evidence="3 10" id="KW-0716">Sensory transduction</keyword>
<protein>
    <recommendedName>
        <fullName evidence="10">Odorant receptor</fullName>
    </recommendedName>
</protein>
<dbReference type="PANTHER" id="PTHR21137">
    <property type="entry name" value="ODORANT RECEPTOR"/>
    <property type="match status" value="1"/>
</dbReference>
<dbReference type="GO" id="GO:0005886">
    <property type="term" value="C:plasma membrane"/>
    <property type="evidence" value="ECO:0007669"/>
    <property type="project" value="UniProtKB-SubCell"/>
</dbReference>
<dbReference type="GO" id="GO:0005549">
    <property type="term" value="F:odorant binding"/>
    <property type="evidence" value="ECO:0007669"/>
    <property type="project" value="InterPro"/>
</dbReference>
<keyword evidence="5 10" id="KW-0552">Olfaction</keyword>
<evidence type="ECO:0000256" key="10">
    <source>
        <dbReference type="RuleBase" id="RU351113"/>
    </source>
</evidence>
<keyword evidence="2" id="KW-1003">Cell membrane</keyword>
<feature type="transmembrane region" description="Helical" evidence="10">
    <location>
        <begin position="138"/>
        <end position="165"/>
    </location>
</feature>
<dbReference type="AlphaFoldDB" id="A0A4E0RKE3"/>
<reference evidence="11" key="1">
    <citation type="submission" date="2019-02" db="EMBL/GenBank/DDBJ databases">
        <title>Genome of the parasitoid wasp Diachasma alloeum, an emerging model for ecological speciation and transitions to asexual reproduction.</title>
        <authorList>
            <person name="Robertson H.M."/>
            <person name="Walden K.K."/>
            <person name="Tvedte E.S."/>
            <person name="Hood G.R."/>
            <person name="Feder J.L."/>
            <person name="Forbes A.A."/>
            <person name="Logsdon J.M."/>
            <person name="Mcelroy K.E."/>
        </authorList>
    </citation>
    <scope>NUCLEOTIDE SEQUENCE [LARGE SCALE GENOMIC DNA]</scope>
    <source>
        <strain evidence="11">Michigan</strain>
    </source>
</reference>
<keyword evidence="4 10" id="KW-0812">Transmembrane</keyword>
<keyword evidence="8 10" id="KW-0675">Receptor</keyword>
<feature type="transmembrane region" description="Helical" evidence="10">
    <location>
        <begin position="78"/>
        <end position="101"/>
    </location>
</feature>
<feature type="transmembrane region" description="Helical" evidence="10">
    <location>
        <begin position="281"/>
        <end position="304"/>
    </location>
</feature>
<evidence type="ECO:0000256" key="5">
    <source>
        <dbReference type="ARBA" id="ARBA00022725"/>
    </source>
</evidence>
<dbReference type="EMBL" id="ML160187">
    <property type="protein sequence ID" value="THK33252.1"/>
    <property type="molecule type" value="Genomic_DNA"/>
</dbReference>
<feature type="transmembrane region" description="Helical" evidence="10">
    <location>
        <begin position="196"/>
        <end position="225"/>
    </location>
</feature>
<keyword evidence="9 10" id="KW-0807">Transducer</keyword>
<feature type="transmembrane region" description="Helical" evidence="10">
    <location>
        <begin position="316"/>
        <end position="335"/>
    </location>
</feature>
<dbReference type="OrthoDB" id="7634903at2759"/>
<evidence type="ECO:0000256" key="9">
    <source>
        <dbReference type="ARBA" id="ARBA00023224"/>
    </source>
</evidence>
<evidence type="ECO:0000256" key="6">
    <source>
        <dbReference type="ARBA" id="ARBA00022989"/>
    </source>
</evidence>
<gene>
    <name evidence="11" type="primary">Or18</name>
    <name evidence="11" type="ORF">DALL_DALL000460</name>
</gene>
<accession>A0A4E0RKE3</accession>
<feature type="transmembrane region" description="Helical" evidence="10">
    <location>
        <begin position="50"/>
        <end position="72"/>
    </location>
</feature>
<sequence>MTKAGGKSQVNGSVYENEDFVYSYGWNRVMMHAIGGWPEDNDNFFMRNRIFLNGLALFLFNILPQSASVPVFRGDLNALIECLSVNLAISLSLLELVWLGIQRPTVQKLLKMMAEDWLMERTVEEHEEMMKMTKIIRLISSLSFYGTICLFIVFVSVQILAGLALRNDPNVDPRLSIGFLYSCVFPFDTSSRSVFIPIWIGQFFCTYISMAGYSSPVSFLGMFVFHQCGQLKLLRLRLEGIVDNETMGNPREFWRRLGKIVERHEQLNERTSEIEENFNKIFLAAAIDCIFVTCTQGFAVITVLQTEGDFPVFQMIFLFVFTTYDLGHFFVYCLAGDILMTESSNFGVSLYNSQWYKLAPNEVKAVLIFTSRCILPQKITGGKFTALSLPLFANIVKTAASYLSVLLAMKV</sequence>
<dbReference type="GO" id="GO:0007165">
    <property type="term" value="P:signal transduction"/>
    <property type="evidence" value="ECO:0007669"/>
    <property type="project" value="UniProtKB-KW"/>
</dbReference>
<dbReference type="KEGG" id="dam:107046812"/>
<proteinExistence type="inferred from homology"/>
<evidence type="ECO:0000256" key="1">
    <source>
        <dbReference type="ARBA" id="ARBA00004651"/>
    </source>
</evidence>
<dbReference type="PANTHER" id="PTHR21137:SF35">
    <property type="entry name" value="ODORANT RECEPTOR 19A-RELATED"/>
    <property type="match status" value="1"/>
</dbReference>
<organism evidence="11 12">
    <name type="scientific">Diachasma alloeum</name>
    <dbReference type="NCBI Taxonomy" id="454923"/>
    <lineage>
        <taxon>Eukaryota</taxon>
        <taxon>Metazoa</taxon>
        <taxon>Ecdysozoa</taxon>
        <taxon>Arthropoda</taxon>
        <taxon>Hexapoda</taxon>
        <taxon>Insecta</taxon>
        <taxon>Pterygota</taxon>
        <taxon>Neoptera</taxon>
        <taxon>Endopterygota</taxon>
        <taxon>Hymenoptera</taxon>
        <taxon>Apocrita</taxon>
        <taxon>Ichneumonoidea</taxon>
        <taxon>Braconidae</taxon>
        <taxon>Opiinae</taxon>
        <taxon>Diachasma</taxon>
    </lineage>
</organism>
<evidence type="ECO:0000313" key="11">
    <source>
        <dbReference type="EMBL" id="THK33252.1"/>
    </source>
</evidence>
<name>A0A4E0RKE3_9HYME</name>
<evidence type="ECO:0000256" key="3">
    <source>
        <dbReference type="ARBA" id="ARBA00022606"/>
    </source>
</evidence>
<dbReference type="CTD" id="111556131"/>
<comment type="subcellular location">
    <subcellularLocation>
        <location evidence="1 10">Cell membrane</location>
        <topology evidence="1 10">Multi-pass membrane protein</topology>
    </subcellularLocation>
</comment>
<dbReference type="Pfam" id="PF02949">
    <property type="entry name" value="7tm_6"/>
    <property type="match status" value="1"/>
</dbReference>
<dbReference type="GeneID" id="107046812"/>
<dbReference type="Proteomes" id="UP000297026">
    <property type="component" value="Unassembled WGS sequence"/>
</dbReference>
<comment type="caution">
    <text evidence="10">Lacks conserved residue(s) required for the propagation of feature annotation.</text>
</comment>